<keyword evidence="5" id="KW-1185">Reference proteome</keyword>
<reference evidence="4 5" key="1">
    <citation type="submission" date="2015-01" db="EMBL/GenBank/DDBJ databases">
        <title>Evolution of Trichinella species and genotypes.</title>
        <authorList>
            <person name="Korhonen P.K."/>
            <person name="Edoardo P."/>
            <person name="Giuseppe L.R."/>
            <person name="Gasser R.B."/>
        </authorList>
    </citation>
    <scope>NUCLEOTIDE SEQUENCE [LARGE SCALE GENOMIC DNA]</scope>
    <source>
        <strain evidence="4">ISS3</strain>
    </source>
</reference>
<feature type="transmembrane region" description="Helical" evidence="2">
    <location>
        <begin position="1626"/>
        <end position="1646"/>
    </location>
</feature>
<feature type="region of interest" description="Disordered" evidence="1">
    <location>
        <begin position="871"/>
        <end position="909"/>
    </location>
</feature>
<proteinExistence type="predicted"/>
<dbReference type="InterPro" id="IPR010734">
    <property type="entry name" value="Copine_C"/>
</dbReference>
<protein>
    <submittedName>
        <fullName evidence="4">Copine family protein 2</fullName>
    </submittedName>
</protein>
<dbReference type="InParanoid" id="A0A0V1BFD4"/>
<dbReference type="PANTHER" id="PTHR45751">
    <property type="entry name" value="COPINE FAMILY PROTEIN 1"/>
    <property type="match status" value="1"/>
</dbReference>
<dbReference type="InterPro" id="IPR002035">
    <property type="entry name" value="VWF_A"/>
</dbReference>
<dbReference type="Pfam" id="PF07002">
    <property type="entry name" value="Copine"/>
    <property type="match status" value="1"/>
</dbReference>
<dbReference type="eggNOG" id="KOG1327">
    <property type="taxonomic scope" value="Eukaryota"/>
</dbReference>
<dbReference type="Proteomes" id="UP000054776">
    <property type="component" value="Unassembled WGS sequence"/>
</dbReference>
<feature type="region of interest" description="Disordered" evidence="1">
    <location>
        <begin position="181"/>
        <end position="222"/>
    </location>
</feature>
<dbReference type="GO" id="GO:0005634">
    <property type="term" value="C:nucleus"/>
    <property type="evidence" value="ECO:0007669"/>
    <property type="project" value="TreeGrafter"/>
</dbReference>
<dbReference type="SMART" id="SM00327">
    <property type="entry name" value="VWA"/>
    <property type="match status" value="1"/>
</dbReference>
<dbReference type="InterPro" id="IPR052079">
    <property type="entry name" value="E3_ligase/Copine_domain"/>
</dbReference>
<accession>A0A0V1BFD4</accession>
<evidence type="ECO:0000259" key="3">
    <source>
        <dbReference type="SMART" id="SM00327"/>
    </source>
</evidence>
<dbReference type="InterPro" id="IPR036465">
    <property type="entry name" value="vWFA_dom_sf"/>
</dbReference>
<dbReference type="EMBL" id="JYDH01000051">
    <property type="protein sequence ID" value="KRY35661.1"/>
    <property type="molecule type" value="Genomic_DNA"/>
</dbReference>
<dbReference type="OrthoDB" id="5855668at2759"/>
<dbReference type="SUPFAM" id="SSF53300">
    <property type="entry name" value="vWA-like"/>
    <property type="match status" value="1"/>
</dbReference>
<dbReference type="GO" id="GO:0004842">
    <property type="term" value="F:ubiquitin-protein transferase activity"/>
    <property type="evidence" value="ECO:0007669"/>
    <property type="project" value="TreeGrafter"/>
</dbReference>
<keyword evidence="2" id="KW-0472">Membrane</keyword>
<sequence length="1689" mass="187822">MQQRYQCGSLAAASLGQWRKITVAQQLPVVAAAQLEREADVRCRSFRCDDSVRFSPTNVSLCKHPAAQQSTLTAAIACVFASSTAATTVIIIYLPMEYFHQVEIVCSAKFGCNYSFCNLRLSNEQPVMRSSMADCCVKFCCCFRIKRNGTSDFLDQTADGQRSTDGAHDYSTTTFANDSAGQLVGTTSPKTTTVTRRSSHGGHSFDEDVDDGGGGGRFGDSLPKRKGGGRWFYRLFFKDRHKKLRELNDSETVAAQSVLSGETPPATTPAADEREAAVIRAEMHQLGQTAADPVQQTFGTAGGRLIYEVDGLEPMSGGLKSFVTYRIYQSPSNVQRQQQQQLQLNSNYAQVPSSFTYLLPNNAAAKNKSAQIKHIESKLAKAVNSNGERCRTVDKSPITSGTLDDDQLLLLTPSFIIEHAPLQNDHQTSIPSSYNDLIGKTVMRNTRNDTFSELNASANDDDTLSNGGFYSSTPKKSVQHSRKLIFEVDSSSLMQPESKENIIPDLEFWQDRQVPYANIVLPERCGERKKSSEVDMGCGYFDENFKAATLEKQCKDLALNEAKFKNNYPVPSSGLLLKESRRNEAKYNFLFKDVLQDGKFQETGQHELGDYNKANTILDIRKQFDKPIFGDERVKVLDELPSETQKLDSLEKGSYADDYPISLSRFRDMCTTAASVKKKLQTTAEDEQTGKQTNRIKGINADGCSVTGDDRPKKSFRYLLPRDDKAVDKCKIYSLHYQKSDCQESSVLTESNTAAVNDDAPFELKLHKTDQQLFVGTDNSTLREIPLQLPRDVQVVEKDVASNADHSSSALDIVGDSKSAVAASGLLETADDTVPDVRIDDESSKRRAWFEDFPTNSTWTEEKNGVEFHWSSLQQNSDKRRQEQSTITTSGLSPEEVEQKSCSGGVPASGNDSVDVIREMLSNVHLDDSEISEAAFDNEHVSSEVTEILNITFEKTTEKQRIVAPFTFASKSSNVATVIHCGETVSFEEENIDVPVRSAMNNIAGEVVNLGNFARDGKEKIKVEVDLLLPNDEKLSNSDDISQALVTNDDIYASEDGQHAWPECIVPKSPSPVLWEPDKNPSIGDNCDTEIPMNISSDFETNQKMTTESSAVVEFVEREKNLFGNLLPNCDLLQSNTNSDVKSCEQLLSTENVQQDLNSSAEANEFSNDFDADVDQNKEDIFAGNEVTEEIVSVFEKSTTNQRDESALTMMENATMHDSVSRCVKLSVADTDYGATMKSELESREISCGAPLCEQYPNLKSVNGEMLDTSGRECQTEKRNLTSSENNANAVQVMRSVDSHQLLDTEKCELENTLAKKPFQEESCGKIKANKTRKRRKKNGTQCQKKKRDRISTLLKDLGMHDFMHRAEHCTLDELSELISKAGLEKSHLIFGIDYTRSNAHQGERTFHGRSLHAIQPGILNPYQQVIRVLGETMACFDQNGIIPAFGFGDAKTSDEGVFPLKLNGEECKGFQEVLTAYNARTPTIELGGPTNFVPLIKKAIDICSSRKAYHILVIVADGQVTNEMINQQAIAAASHYPLSIIMVGVGDGPWNMMKRFDETLPKRQFDNFHFVDFHEVTSGVSNPEVTFAVHALMEIPEQYRTIKAFVVLQRRYRMLLSILRFKQNALALAWCGILCVCFALGYWISRRIMTEFGEKNRKILIFPTGDNVLYDPASPGYTTPLLGVELSQ</sequence>
<dbReference type="PANTHER" id="PTHR45751:SF11">
    <property type="entry name" value="COPINE FAMILY PROTEIN 2"/>
    <property type="match status" value="1"/>
</dbReference>
<keyword evidence="2" id="KW-0812">Transmembrane</keyword>
<name>A0A0V1BFD4_TRISP</name>
<gene>
    <name evidence="4" type="primary">cpna-2</name>
    <name evidence="4" type="ORF">T01_3549</name>
</gene>
<keyword evidence="2" id="KW-1133">Transmembrane helix</keyword>
<feature type="transmembrane region" description="Helical" evidence="2">
    <location>
        <begin position="72"/>
        <end position="96"/>
    </location>
</feature>
<evidence type="ECO:0000313" key="5">
    <source>
        <dbReference type="Proteomes" id="UP000054776"/>
    </source>
</evidence>
<evidence type="ECO:0000256" key="1">
    <source>
        <dbReference type="SAM" id="MobiDB-lite"/>
    </source>
</evidence>
<dbReference type="GO" id="GO:0016567">
    <property type="term" value="P:protein ubiquitination"/>
    <property type="evidence" value="ECO:0007669"/>
    <property type="project" value="TreeGrafter"/>
</dbReference>
<feature type="domain" description="VWFA" evidence="3">
    <location>
        <begin position="1386"/>
        <end position="1576"/>
    </location>
</feature>
<feature type="compositionally biased region" description="Low complexity" evidence="1">
    <location>
        <begin position="186"/>
        <end position="196"/>
    </location>
</feature>
<evidence type="ECO:0000256" key="2">
    <source>
        <dbReference type="SAM" id="Phobius"/>
    </source>
</evidence>
<comment type="caution">
    <text evidence="4">The sequence shown here is derived from an EMBL/GenBank/DDBJ whole genome shotgun (WGS) entry which is preliminary data.</text>
</comment>
<evidence type="ECO:0000313" key="4">
    <source>
        <dbReference type="EMBL" id="KRY35661.1"/>
    </source>
</evidence>
<organism evidence="4 5">
    <name type="scientific">Trichinella spiralis</name>
    <name type="common">Trichina worm</name>
    <dbReference type="NCBI Taxonomy" id="6334"/>
    <lineage>
        <taxon>Eukaryota</taxon>
        <taxon>Metazoa</taxon>
        <taxon>Ecdysozoa</taxon>
        <taxon>Nematoda</taxon>
        <taxon>Enoplea</taxon>
        <taxon>Dorylaimia</taxon>
        <taxon>Trichinellida</taxon>
        <taxon>Trichinellidae</taxon>
        <taxon>Trichinella</taxon>
    </lineage>
</organism>